<dbReference type="PANTHER" id="PTHR11654">
    <property type="entry name" value="OLIGOPEPTIDE TRANSPORTER-RELATED"/>
    <property type="match status" value="1"/>
</dbReference>
<dbReference type="Proteomes" id="UP000015106">
    <property type="component" value="Chromosome 7"/>
</dbReference>
<name>A0A8R7UXW0_TRIUA</name>
<evidence type="ECO:0000313" key="9">
    <source>
        <dbReference type="Proteomes" id="UP000015106"/>
    </source>
</evidence>
<proteinExistence type="inferred from homology"/>
<evidence type="ECO:0000256" key="7">
    <source>
        <dbReference type="SAM" id="Phobius"/>
    </source>
</evidence>
<reference evidence="8" key="3">
    <citation type="submission" date="2022-06" db="UniProtKB">
        <authorList>
            <consortium name="EnsemblPlants"/>
        </authorList>
    </citation>
    <scope>IDENTIFICATION</scope>
</reference>
<dbReference type="AlphaFoldDB" id="A0A8R7UXW0"/>
<evidence type="ECO:0000256" key="6">
    <source>
        <dbReference type="SAM" id="MobiDB-lite"/>
    </source>
</evidence>
<dbReference type="InterPro" id="IPR036259">
    <property type="entry name" value="MFS_trans_sf"/>
</dbReference>
<dbReference type="GO" id="GO:0016020">
    <property type="term" value="C:membrane"/>
    <property type="evidence" value="ECO:0007669"/>
    <property type="project" value="UniProtKB-SubCell"/>
</dbReference>
<evidence type="ECO:0000256" key="3">
    <source>
        <dbReference type="ARBA" id="ARBA00022692"/>
    </source>
</evidence>
<reference evidence="9" key="1">
    <citation type="journal article" date="2013" name="Nature">
        <title>Draft genome of the wheat A-genome progenitor Triticum urartu.</title>
        <authorList>
            <person name="Ling H.Q."/>
            <person name="Zhao S."/>
            <person name="Liu D."/>
            <person name="Wang J."/>
            <person name="Sun H."/>
            <person name="Zhang C."/>
            <person name="Fan H."/>
            <person name="Li D."/>
            <person name="Dong L."/>
            <person name="Tao Y."/>
            <person name="Gao C."/>
            <person name="Wu H."/>
            <person name="Li Y."/>
            <person name="Cui Y."/>
            <person name="Guo X."/>
            <person name="Zheng S."/>
            <person name="Wang B."/>
            <person name="Yu K."/>
            <person name="Liang Q."/>
            <person name="Yang W."/>
            <person name="Lou X."/>
            <person name="Chen J."/>
            <person name="Feng M."/>
            <person name="Jian J."/>
            <person name="Zhang X."/>
            <person name="Luo G."/>
            <person name="Jiang Y."/>
            <person name="Liu J."/>
            <person name="Wang Z."/>
            <person name="Sha Y."/>
            <person name="Zhang B."/>
            <person name="Wu H."/>
            <person name="Tang D."/>
            <person name="Shen Q."/>
            <person name="Xue P."/>
            <person name="Zou S."/>
            <person name="Wang X."/>
            <person name="Liu X."/>
            <person name="Wang F."/>
            <person name="Yang Y."/>
            <person name="An X."/>
            <person name="Dong Z."/>
            <person name="Zhang K."/>
            <person name="Zhang X."/>
            <person name="Luo M.C."/>
            <person name="Dvorak J."/>
            <person name="Tong Y."/>
            <person name="Wang J."/>
            <person name="Yang H."/>
            <person name="Li Z."/>
            <person name="Wang D."/>
            <person name="Zhang A."/>
            <person name="Wang J."/>
        </authorList>
    </citation>
    <scope>NUCLEOTIDE SEQUENCE</scope>
    <source>
        <strain evidence="9">cv. G1812</strain>
    </source>
</reference>
<keyword evidence="4 7" id="KW-1133">Transmembrane helix</keyword>
<dbReference type="EnsemblPlants" id="TuG1812G0700001024.01.T01">
    <property type="protein sequence ID" value="TuG1812G0700001024.01.T01.cds422559"/>
    <property type="gene ID" value="TuG1812G0700001024.01"/>
</dbReference>
<keyword evidence="9" id="KW-1185">Reference proteome</keyword>
<feature type="transmembrane region" description="Helical" evidence="7">
    <location>
        <begin position="99"/>
        <end position="119"/>
    </location>
</feature>
<dbReference type="InterPro" id="IPR000109">
    <property type="entry name" value="POT_fam"/>
</dbReference>
<comment type="subcellular location">
    <subcellularLocation>
        <location evidence="1">Membrane</location>
        <topology evidence="1">Multi-pass membrane protein</topology>
    </subcellularLocation>
</comment>
<keyword evidence="5 7" id="KW-0472">Membrane</keyword>
<feature type="region of interest" description="Disordered" evidence="6">
    <location>
        <begin position="1"/>
        <end position="20"/>
    </location>
</feature>
<dbReference type="Gene3D" id="1.20.1250.20">
    <property type="entry name" value="MFS general substrate transporter like domains"/>
    <property type="match status" value="1"/>
</dbReference>
<protein>
    <submittedName>
        <fullName evidence="8">Uncharacterized protein</fullName>
    </submittedName>
</protein>
<feature type="region of interest" description="Disordered" evidence="6">
    <location>
        <begin position="34"/>
        <end position="57"/>
    </location>
</feature>
<sequence length="201" mass="21707">MTAVHGYAGGGAQVPAPSATGVGVRHHLRGRLHSGVHHLHPPGRHTGPVHRQLSHPGCSANRLRHTQRHALGAALRPLDRAIVPLARRLTSHHRGFTQLTRMGVGFAILTVAMLTAGMLEVARRRVLARNGTYSGMGGAVYVPLSIFWQVPQYVVLGAAEVGRWSSSTTKRQTPCGVSARGLPVRLSRWATTRARCLCPSW</sequence>
<dbReference type="Pfam" id="PF00854">
    <property type="entry name" value="PTR2"/>
    <property type="match status" value="1"/>
</dbReference>
<evidence type="ECO:0000256" key="5">
    <source>
        <dbReference type="ARBA" id="ARBA00023136"/>
    </source>
</evidence>
<evidence type="ECO:0000256" key="2">
    <source>
        <dbReference type="ARBA" id="ARBA00005982"/>
    </source>
</evidence>
<accession>A0A8R7UXW0</accession>
<organism evidence="8 9">
    <name type="scientific">Triticum urartu</name>
    <name type="common">Red wild einkorn</name>
    <name type="synonym">Crithodium urartu</name>
    <dbReference type="NCBI Taxonomy" id="4572"/>
    <lineage>
        <taxon>Eukaryota</taxon>
        <taxon>Viridiplantae</taxon>
        <taxon>Streptophyta</taxon>
        <taxon>Embryophyta</taxon>
        <taxon>Tracheophyta</taxon>
        <taxon>Spermatophyta</taxon>
        <taxon>Magnoliopsida</taxon>
        <taxon>Liliopsida</taxon>
        <taxon>Poales</taxon>
        <taxon>Poaceae</taxon>
        <taxon>BOP clade</taxon>
        <taxon>Pooideae</taxon>
        <taxon>Triticodae</taxon>
        <taxon>Triticeae</taxon>
        <taxon>Triticinae</taxon>
        <taxon>Triticum</taxon>
    </lineage>
</organism>
<dbReference type="Gramene" id="TuG1812G0700001024.01.T01">
    <property type="protein sequence ID" value="TuG1812G0700001024.01.T01.cds422559"/>
    <property type="gene ID" value="TuG1812G0700001024.01"/>
</dbReference>
<feature type="compositionally biased region" description="Basic residues" evidence="6">
    <location>
        <begin position="34"/>
        <end position="43"/>
    </location>
</feature>
<dbReference type="GO" id="GO:0022857">
    <property type="term" value="F:transmembrane transporter activity"/>
    <property type="evidence" value="ECO:0007669"/>
    <property type="project" value="InterPro"/>
</dbReference>
<comment type="similarity">
    <text evidence="2">Belongs to the major facilitator superfamily. Proton-dependent oligopeptide transporter (POT/PTR) (TC 2.A.17) family.</text>
</comment>
<reference evidence="8" key="2">
    <citation type="submission" date="2018-03" db="EMBL/GenBank/DDBJ databases">
        <title>The Triticum urartu genome reveals the dynamic nature of wheat genome evolution.</title>
        <authorList>
            <person name="Ling H."/>
            <person name="Ma B."/>
            <person name="Shi X."/>
            <person name="Liu H."/>
            <person name="Dong L."/>
            <person name="Sun H."/>
            <person name="Cao Y."/>
            <person name="Gao Q."/>
            <person name="Zheng S."/>
            <person name="Li Y."/>
            <person name="Yu Y."/>
            <person name="Du H."/>
            <person name="Qi M."/>
            <person name="Li Y."/>
            <person name="Yu H."/>
            <person name="Cui Y."/>
            <person name="Wang N."/>
            <person name="Chen C."/>
            <person name="Wu H."/>
            <person name="Zhao Y."/>
            <person name="Zhang J."/>
            <person name="Li Y."/>
            <person name="Zhou W."/>
            <person name="Zhang B."/>
            <person name="Hu W."/>
            <person name="Eijk M."/>
            <person name="Tang J."/>
            <person name="Witsenboer H."/>
            <person name="Zhao S."/>
            <person name="Li Z."/>
            <person name="Zhang A."/>
            <person name="Wang D."/>
            <person name="Liang C."/>
        </authorList>
    </citation>
    <scope>NUCLEOTIDE SEQUENCE [LARGE SCALE GENOMIC DNA]</scope>
    <source>
        <strain evidence="8">cv. G1812</strain>
    </source>
</reference>
<evidence type="ECO:0000256" key="4">
    <source>
        <dbReference type="ARBA" id="ARBA00022989"/>
    </source>
</evidence>
<evidence type="ECO:0000256" key="1">
    <source>
        <dbReference type="ARBA" id="ARBA00004141"/>
    </source>
</evidence>
<keyword evidence="3 7" id="KW-0812">Transmembrane</keyword>
<evidence type="ECO:0000313" key="8">
    <source>
        <dbReference type="EnsemblPlants" id="TuG1812G0700001024.01.T01.cds422559"/>
    </source>
</evidence>